<proteinExistence type="predicted"/>
<dbReference type="HOGENOM" id="CLU_2906746_0_0_1"/>
<dbReference type="EMBL" id="DS469552">
    <property type="protein sequence ID" value="EDO43570.1"/>
    <property type="molecule type" value="Genomic_DNA"/>
</dbReference>
<evidence type="ECO:0000313" key="1">
    <source>
        <dbReference type="EMBL" id="EDO43570.1"/>
    </source>
</evidence>
<dbReference type="KEGG" id="nve:5515521"/>
<reference evidence="1 2" key="1">
    <citation type="journal article" date="2007" name="Science">
        <title>Sea anemone genome reveals ancestral eumetazoan gene repertoire and genomic organization.</title>
        <authorList>
            <person name="Putnam N.H."/>
            <person name="Srivastava M."/>
            <person name="Hellsten U."/>
            <person name="Dirks B."/>
            <person name="Chapman J."/>
            <person name="Salamov A."/>
            <person name="Terry A."/>
            <person name="Shapiro H."/>
            <person name="Lindquist E."/>
            <person name="Kapitonov V.V."/>
            <person name="Jurka J."/>
            <person name="Genikhovich G."/>
            <person name="Grigoriev I.V."/>
            <person name="Lucas S.M."/>
            <person name="Steele R.E."/>
            <person name="Finnerty J.R."/>
            <person name="Technau U."/>
            <person name="Martindale M.Q."/>
            <person name="Rokhsar D.S."/>
        </authorList>
    </citation>
    <scope>NUCLEOTIDE SEQUENCE [LARGE SCALE GENOMIC DNA]</scope>
    <source>
        <strain evidence="2">CH2 X CH6</strain>
    </source>
</reference>
<gene>
    <name evidence="1" type="ORF">NEMVEDRAFT_v1g232428</name>
</gene>
<organism evidence="1 2">
    <name type="scientific">Nematostella vectensis</name>
    <name type="common">Starlet sea anemone</name>
    <dbReference type="NCBI Taxonomy" id="45351"/>
    <lineage>
        <taxon>Eukaryota</taxon>
        <taxon>Metazoa</taxon>
        <taxon>Cnidaria</taxon>
        <taxon>Anthozoa</taxon>
        <taxon>Hexacorallia</taxon>
        <taxon>Actiniaria</taxon>
        <taxon>Edwardsiidae</taxon>
        <taxon>Nematostella</taxon>
    </lineage>
</organism>
<dbReference type="OrthoDB" id="1564555at2759"/>
<dbReference type="AlphaFoldDB" id="A7RY35"/>
<dbReference type="InParanoid" id="A7RY35"/>
<keyword evidence="2" id="KW-1185">Reference proteome</keyword>
<accession>A7RY35</accession>
<sequence length="62" mass="7743">MKMIQTKTKKWEMRPTLKIWSLRWVVLELEERIQELWIQMTVTMKGCQIWRDDQVLMIHLKN</sequence>
<dbReference type="Proteomes" id="UP000001593">
    <property type="component" value="Unassembled WGS sequence"/>
</dbReference>
<evidence type="ECO:0000313" key="2">
    <source>
        <dbReference type="Proteomes" id="UP000001593"/>
    </source>
</evidence>
<protein>
    <submittedName>
        <fullName evidence="1">Uncharacterized protein</fullName>
    </submittedName>
</protein>
<name>A7RY35_NEMVE</name>